<reference evidence="15" key="1">
    <citation type="submission" date="2015-07" db="EMBL/GenBank/DDBJ databases">
        <title>Adaptation to a free-living lifestyle via gene acquisitions in the diplomonad Trepomonas sp. PC1.</title>
        <authorList>
            <person name="Xu F."/>
            <person name="Jerlstrom-Hultqvist J."/>
            <person name="Kolisko M."/>
            <person name="Simpson A.G.B."/>
            <person name="Roger A.J."/>
            <person name="Svard S.G."/>
            <person name="Andersson J.O."/>
        </authorList>
    </citation>
    <scope>NUCLEOTIDE SEQUENCE</scope>
    <source>
        <strain evidence="15">PC1</strain>
    </source>
</reference>
<dbReference type="SUPFAM" id="SSF55821">
    <property type="entry name" value="YrdC/RibB"/>
    <property type="match status" value="1"/>
</dbReference>
<dbReference type="PROSITE" id="PS51163">
    <property type="entry name" value="YRDC"/>
    <property type="match status" value="1"/>
</dbReference>
<keyword evidence="10 13" id="KW-0067">ATP-binding</keyword>
<evidence type="ECO:0000256" key="4">
    <source>
        <dbReference type="ARBA" id="ARBA00015492"/>
    </source>
</evidence>
<evidence type="ECO:0000256" key="11">
    <source>
        <dbReference type="ARBA" id="ARBA00029774"/>
    </source>
</evidence>
<dbReference type="GO" id="GO:0061710">
    <property type="term" value="F:L-threonylcarbamoyladenylate synthase"/>
    <property type="evidence" value="ECO:0007669"/>
    <property type="project" value="UniProtKB-EC"/>
</dbReference>
<comment type="catalytic activity">
    <reaction evidence="12">
        <text>L-threonine + hydrogencarbonate + ATP = L-threonylcarbamoyladenylate + diphosphate + H2O</text>
        <dbReference type="Rhea" id="RHEA:36407"/>
        <dbReference type="ChEBI" id="CHEBI:15377"/>
        <dbReference type="ChEBI" id="CHEBI:17544"/>
        <dbReference type="ChEBI" id="CHEBI:30616"/>
        <dbReference type="ChEBI" id="CHEBI:33019"/>
        <dbReference type="ChEBI" id="CHEBI:57926"/>
        <dbReference type="ChEBI" id="CHEBI:73682"/>
        <dbReference type="EC" id="2.7.7.87"/>
    </reaction>
</comment>
<evidence type="ECO:0000256" key="7">
    <source>
        <dbReference type="ARBA" id="ARBA00022694"/>
    </source>
</evidence>
<evidence type="ECO:0000256" key="3">
    <source>
        <dbReference type="ARBA" id="ARBA00012584"/>
    </source>
</evidence>
<feature type="binding site" evidence="13">
    <location>
        <position position="59"/>
    </location>
    <ligand>
        <name>ATP</name>
        <dbReference type="ChEBI" id="CHEBI:30616"/>
    </ligand>
</feature>
<evidence type="ECO:0000256" key="6">
    <source>
        <dbReference type="ARBA" id="ARBA00022679"/>
    </source>
</evidence>
<dbReference type="NCBIfam" id="TIGR00057">
    <property type="entry name" value="L-threonylcarbamoyladenylate synthase"/>
    <property type="match status" value="1"/>
</dbReference>
<dbReference type="GO" id="GO:0006450">
    <property type="term" value="P:regulation of translational fidelity"/>
    <property type="evidence" value="ECO:0007669"/>
    <property type="project" value="TreeGrafter"/>
</dbReference>
<proteinExistence type="inferred from homology"/>
<organism evidence="15">
    <name type="scientific">Trepomonas sp. PC1</name>
    <dbReference type="NCBI Taxonomy" id="1076344"/>
    <lineage>
        <taxon>Eukaryota</taxon>
        <taxon>Metamonada</taxon>
        <taxon>Diplomonadida</taxon>
        <taxon>Hexamitidae</taxon>
        <taxon>Hexamitinae</taxon>
        <taxon>Trepomonas</taxon>
    </lineage>
</organism>
<comment type="subcellular location">
    <subcellularLocation>
        <location evidence="1">Cytoplasm</location>
    </subcellularLocation>
</comment>
<feature type="binding site" evidence="13">
    <location>
        <position position="137"/>
    </location>
    <ligand>
        <name>ATP</name>
        <dbReference type="ChEBI" id="CHEBI:30616"/>
    </ligand>
</feature>
<dbReference type="Pfam" id="PF01300">
    <property type="entry name" value="Sua5_yciO_yrdC"/>
    <property type="match status" value="1"/>
</dbReference>
<evidence type="ECO:0000313" key="15">
    <source>
        <dbReference type="EMBL" id="JAP91717.1"/>
    </source>
</evidence>
<feature type="binding site" evidence="13">
    <location>
        <position position="232"/>
    </location>
    <ligand>
        <name>ATP</name>
        <dbReference type="ChEBI" id="CHEBI:30616"/>
    </ligand>
</feature>
<dbReference type="InterPro" id="IPR005145">
    <property type="entry name" value="Sua5_C"/>
</dbReference>
<feature type="non-terminal residue" evidence="15">
    <location>
        <position position="1"/>
    </location>
</feature>
<feature type="binding site" evidence="13">
    <location>
        <position position="116"/>
    </location>
    <ligand>
        <name>L-threonine</name>
        <dbReference type="ChEBI" id="CHEBI:57926"/>
    </ligand>
</feature>
<dbReference type="InterPro" id="IPR050156">
    <property type="entry name" value="TC-AMP_synthase_SUA5"/>
</dbReference>
<evidence type="ECO:0000256" key="9">
    <source>
        <dbReference type="ARBA" id="ARBA00022741"/>
    </source>
</evidence>
<dbReference type="GO" id="GO:0003725">
    <property type="term" value="F:double-stranded RNA binding"/>
    <property type="evidence" value="ECO:0007669"/>
    <property type="project" value="InterPro"/>
</dbReference>
<evidence type="ECO:0000256" key="1">
    <source>
        <dbReference type="ARBA" id="ARBA00004496"/>
    </source>
</evidence>
<dbReference type="PIRSF" id="PIRSF004930">
    <property type="entry name" value="Tln_factor_SUA5"/>
    <property type="match status" value="1"/>
</dbReference>
<dbReference type="InterPro" id="IPR017945">
    <property type="entry name" value="DHBP_synth_RibB-like_a/b_dom"/>
</dbReference>
<evidence type="ECO:0000256" key="8">
    <source>
        <dbReference type="ARBA" id="ARBA00022695"/>
    </source>
</evidence>
<feature type="binding site" evidence="13">
    <location>
        <position position="50"/>
    </location>
    <ligand>
        <name>ATP</name>
        <dbReference type="ChEBI" id="CHEBI:30616"/>
    </ligand>
</feature>
<protein>
    <recommendedName>
        <fullName evidence="4">Threonylcarbamoyl-AMP synthase</fullName>
        <ecNumber evidence="3">2.7.7.87</ecNumber>
    </recommendedName>
    <alternativeName>
        <fullName evidence="11">L-threonylcarbamoyladenylate synthase</fullName>
    </alternativeName>
</protein>
<dbReference type="GO" id="GO:0005737">
    <property type="term" value="C:cytoplasm"/>
    <property type="evidence" value="ECO:0007669"/>
    <property type="project" value="UniProtKB-SubCell"/>
</dbReference>
<evidence type="ECO:0000256" key="10">
    <source>
        <dbReference type="ARBA" id="ARBA00022840"/>
    </source>
</evidence>
<keyword evidence="7" id="KW-0819">tRNA processing</keyword>
<dbReference type="GO" id="GO:0008033">
    <property type="term" value="P:tRNA processing"/>
    <property type="evidence" value="ECO:0007669"/>
    <property type="project" value="UniProtKB-KW"/>
</dbReference>
<keyword evidence="5" id="KW-0963">Cytoplasm</keyword>
<keyword evidence="9 13" id="KW-0547">Nucleotide-binding</keyword>
<feature type="binding site" evidence="13">
    <location>
        <position position="145"/>
    </location>
    <ligand>
        <name>ATP</name>
        <dbReference type="ChEBI" id="CHEBI:30616"/>
    </ligand>
</feature>
<evidence type="ECO:0000256" key="5">
    <source>
        <dbReference type="ARBA" id="ARBA00022490"/>
    </source>
</evidence>
<feature type="binding site" evidence="13">
    <location>
        <position position="187"/>
    </location>
    <ligand>
        <name>ATP</name>
        <dbReference type="ChEBI" id="CHEBI:30616"/>
    </ligand>
</feature>
<evidence type="ECO:0000256" key="12">
    <source>
        <dbReference type="ARBA" id="ARBA00048366"/>
    </source>
</evidence>
<feature type="binding site" evidence="13">
    <location>
        <position position="112"/>
    </location>
    <ligand>
        <name>ATP</name>
        <dbReference type="ChEBI" id="CHEBI:30616"/>
    </ligand>
</feature>
<dbReference type="Gene3D" id="3.40.50.11030">
    <property type="entry name" value="Threonylcarbamoyl-AMP synthase, C-terminal domain"/>
    <property type="match status" value="1"/>
</dbReference>
<comment type="similarity">
    <text evidence="2">Belongs to the SUA5 family.</text>
</comment>
<dbReference type="GO" id="GO:0005524">
    <property type="term" value="F:ATP binding"/>
    <property type="evidence" value="ECO:0007669"/>
    <property type="project" value="UniProtKB-KW"/>
</dbReference>
<feature type="binding site" evidence="13">
    <location>
        <position position="173"/>
    </location>
    <ligand>
        <name>L-threonine</name>
        <dbReference type="ChEBI" id="CHEBI:57926"/>
    </ligand>
</feature>
<gene>
    <name evidence="15" type="ORF">TPC1_16581</name>
</gene>
<dbReference type="PANTHER" id="PTHR17490:SF16">
    <property type="entry name" value="THREONYLCARBAMOYL-AMP SYNTHASE"/>
    <property type="match status" value="1"/>
</dbReference>
<dbReference type="Gene3D" id="3.90.870.10">
    <property type="entry name" value="DHBP synthase"/>
    <property type="match status" value="1"/>
</dbReference>
<dbReference type="PANTHER" id="PTHR17490">
    <property type="entry name" value="SUA5"/>
    <property type="match status" value="1"/>
</dbReference>
<sequence>LDPTDENFQKCAQIIKMNGVVGMPTETVYGLAALATSEKSCELIYQTKQRPPTDPLIVHISSLDQINQVAILQPDILPIYTCLAAKFWPGPLTMVLPKSKNIPLTATANQETVGVRFPSHLLAQKLISLTGPLAAPSANLFGHVSPVTSQHVLDDFPFLSILNGDQSEIGIESTVIQLLEGKVFIFRRGFVTEQMLGQCFIDAGLKVEIEFKKISSSSVEKQVAPGQLTTHYAIQNAQSLFLCKTEPQFPSLTQIKQLDINQKKVCVINCGLQEFKPLQQHLNLENVQWFQIFDNPTQKYFETLRFVEKLNFQIVLVIPPLEVLESGAGSGIDASLFDRILRSCSGQWFKVFQ</sequence>
<dbReference type="InterPro" id="IPR006070">
    <property type="entry name" value="Sua5-like_dom"/>
</dbReference>
<dbReference type="GO" id="GO:0000049">
    <property type="term" value="F:tRNA binding"/>
    <property type="evidence" value="ECO:0007669"/>
    <property type="project" value="TreeGrafter"/>
</dbReference>
<dbReference type="Pfam" id="PF03481">
    <property type="entry name" value="Sua5_C"/>
    <property type="match status" value="1"/>
</dbReference>
<evidence type="ECO:0000256" key="2">
    <source>
        <dbReference type="ARBA" id="ARBA00007663"/>
    </source>
</evidence>
<feature type="binding site" evidence="13">
    <location>
        <position position="27"/>
    </location>
    <ligand>
        <name>L-threonine</name>
        <dbReference type="ChEBI" id="CHEBI:57926"/>
    </ligand>
</feature>
<keyword evidence="6" id="KW-0808">Transferase</keyword>
<dbReference type="EMBL" id="GDID01004889">
    <property type="protein sequence ID" value="JAP91717.1"/>
    <property type="molecule type" value="Transcribed_RNA"/>
</dbReference>
<dbReference type="InterPro" id="IPR010923">
    <property type="entry name" value="T(6)A37_SUA5"/>
</dbReference>
<dbReference type="EC" id="2.7.7.87" evidence="3"/>
<evidence type="ECO:0000259" key="14">
    <source>
        <dbReference type="PROSITE" id="PS51163"/>
    </source>
</evidence>
<feature type="binding site" evidence="13">
    <location>
        <position position="135"/>
    </location>
    <ligand>
        <name>L-threonine</name>
        <dbReference type="ChEBI" id="CHEBI:57926"/>
    </ligand>
</feature>
<name>A0A146K4Y0_9EUKA</name>
<accession>A0A146K4Y0</accession>
<dbReference type="AlphaFoldDB" id="A0A146K4Y0"/>
<feature type="domain" description="YrdC-like" evidence="14">
    <location>
        <begin position="5"/>
        <end position="191"/>
    </location>
</feature>
<dbReference type="InterPro" id="IPR038385">
    <property type="entry name" value="Sua5/YwlC_C"/>
</dbReference>
<evidence type="ECO:0000256" key="13">
    <source>
        <dbReference type="PIRSR" id="PIRSR004930-1"/>
    </source>
</evidence>
<keyword evidence="8" id="KW-0548">Nucleotidyltransferase</keyword>